<dbReference type="EMBL" id="BLJN01000005">
    <property type="protein sequence ID" value="GFE83179.1"/>
    <property type="molecule type" value="Genomic_DNA"/>
</dbReference>
<feature type="domain" description="N-acetyltransferase" evidence="1">
    <location>
        <begin position="9"/>
        <end position="167"/>
    </location>
</feature>
<dbReference type="RefSeq" id="WP_161814780.1">
    <property type="nucleotide sequence ID" value="NZ_BLJN01000005.1"/>
</dbReference>
<reference evidence="3" key="1">
    <citation type="submission" date="2020-01" db="EMBL/GenBank/DDBJ databases">
        <title>'Steroidobacter agaridevorans' sp. nov., agar-degrading bacteria isolated from rhizosphere soils.</title>
        <authorList>
            <person name="Ikenaga M."/>
            <person name="Kataoka M."/>
            <person name="Murouchi A."/>
            <person name="Katsuragi S."/>
            <person name="Sakai M."/>
        </authorList>
    </citation>
    <scope>NUCLEOTIDE SEQUENCE [LARGE SCALE GENOMIC DNA]</scope>
    <source>
        <strain evidence="3">YU21-B</strain>
    </source>
</reference>
<evidence type="ECO:0000259" key="1">
    <source>
        <dbReference type="PROSITE" id="PS51186"/>
    </source>
</evidence>
<keyword evidence="3" id="KW-1185">Reference proteome</keyword>
<accession>A0A829YJ27</accession>
<dbReference type="Proteomes" id="UP000445000">
    <property type="component" value="Unassembled WGS sequence"/>
</dbReference>
<dbReference type="PANTHER" id="PTHR43792:SF1">
    <property type="entry name" value="N-ACETYLTRANSFERASE DOMAIN-CONTAINING PROTEIN"/>
    <property type="match status" value="1"/>
</dbReference>
<name>A0A829YJ27_9GAMM</name>
<dbReference type="InterPro" id="IPR000182">
    <property type="entry name" value="GNAT_dom"/>
</dbReference>
<protein>
    <submittedName>
        <fullName evidence="2">Alanine acetyltransferase</fullName>
    </submittedName>
</protein>
<dbReference type="PROSITE" id="PS51186">
    <property type="entry name" value="GNAT"/>
    <property type="match status" value="1"/>
</dbReference>
<evidence type="ECO:0000313" key="3">
    <source>
        <dbReference type="Proteomes" id="UP000445000"/>
    </source>
</evidence>
<dbReference type="GO" id="GO:0016747">
    <property type="term" value="F:acyltransferase activity, transferring groups other than amino-acyl groups"/>
    <property type="evidence" value="ECO:0007669"/>
    <property type="project" value="InterPro"/>
</dbReference>
<keyword evidence="2" id="KW-0808">Transferase</keyword>
<organism evidence="2 3">
    <name type="scientific">Steroidobacter agaridevorans</name>
    <dbReference type="NCBI Taxonomy" id="2695856"/>
    <lineage>
        <taxon>Bacteria</taxon>
        <taxon>Pseudomonadati</taxon>
        <taxon>Pseudomonadota</taxon>
        <taxon>Gammaproteobacteria</taxon>
        <taxon>Steroidobacterales</taxon>
        <taxon>Steroidobacteraceae</taxon>
        <taxon>Steroidobacter</taxon>
    </lineage>
</organism>
<dbReference type="SUPFAM" id="SSF55729">
    <property type="entry name" value="Acyl-CoA N-acyltransferases (Nat)"/>
    <property type="match status" value="1"/>
</dbReference>
<dbReference type="Gene3D" id="3.40.630.30">
    <property type="match status" value="1"/>
</dbReference>
<evidence type="ECO:0000313" key="2">
    <source>
        <dbReference type="EMBL" id="GFE83179.1"/>
    </source>
</evidence>
<dbReference type="AlphaFoldDB" id="A0A829YJ27"/>
<dbReference type="PANTHER" id="PTHR43792">
    <property type="entry name" value="GNAT FAMILY, PUTATIVE (AFU_ORTHOLOGUE AFUA_3G00765)-RELATED-RELATED"/>
    <property type="match status" value="1"/>
</dbReference>
<dbReference type="Pfam" id="PF13302">
    <property type="entry name" value="Acetyltransf_3"/>
    <property type="match status" value="1"/>
</dbReference>
<gene>
    <name evidence="2" type="ORF">GCM10011487_51790</name>
</gene>
<dbReference type="InterPro" id="IPR016181">
    <property type="entry name" value="Acyl_CoA_acyltransferase"/>
</dbReference>
<dbReference type="InterPro" id="IPR051531">
    <property type="entry name" value="N-acetyltransferase"/>
</dbReference>
<sequence length="170" mass="19649">MRVLETERLVLRRLTLDDAEFIFRLVNEPAWLRYIGDKHVRNLDDARNYLRTGPLDMYDRFGFGMFLCELKSTGEAVGSCGLLKRDTLPDPDIGYAFLPEHWGKGYALEAASAVLKYGHREHRLPRILAITSPDNERSIQVLQKCGMHFQRFIEMAEKDQVKLFALEFVG</sequence>
<comment type="caution">
    <text evidence="2">The sequence shown here is derived from an EMBL/GenBank/DDBJ whole genome shotgun (WGS) entry which is preliminary data.</text>
</comment>
<proteinExistence type="predicted"/>